<dbReference type="Gene3D" id="1.10.260.40">
    <property type="entry name" value="lambda repressor-like DNA-binding domains"/>
    <property type="match status" value="1"/>
</dbReference>
<protein>
    <submittedName>
        <fullName evidence="3">Transcriptional repressor DicA</fullName>
    </submittedName>
    <submittedName>
        <fullName evidence="4">XRE family transcriptional regulator</fullName>
    </submittedName>
</protein>
<comment type="caution">
    <text evidence="3">The sequence shown here is derived from an EMBL/GenBank/DDBJ whole genome shotgun (WGS) entry which is preliminary data.</text>
</comment>
<sequence>MTLGEKIKFYRRKLNLSQEELANKCKLSRNAIYNYENNKRTPTISILEAIAESLNQSTSDLLDDDDNTNFYSNKLRLSKAIDKDIENTINADETKIVDYELEMNELYKKYFFDLFNWKTINMKNHDYFKFILSICPLHEVDHLTEEDINELSILFNRFLNLKFHERNCLNEHEHIDHGSSKQYEKNNFLATTTK</sequence>
<dbReference type="InterPro" id="IPR050807">
    <property type="entry name" value="TransReg_Diox_bact_type"/>
</dbReference>
<dbReference type="Pfam" id="PF12844">
    <property type="entry name" value="HTH_19"/>
    <property type="match status" value="1"/>
</dbReference>
<evidence type="ECO:0000256" key="1">
    <source>
        <dbReference type="ARBA" id="ARBA00023125"/>
    </source>
</evidence>
<dbReference type="OrthoDB" id="1935653at2"/>
<accession>A0A1V4IE10</accession>
<dbReference type="PROSITE" id="PS50943">
    <property type="entry name" value="HTH_CROC1"/>
    <property type="match status" value="1"/>
</dbReference>
<name>A0A1V4IE10_9CLOT</name>
<reference evidence="3 5" key="1">
    <citation type="submission" date="2017-03" db="EMBL/GenBank/DDBJ databases">
        <title>Genome sequence of Clostridium chromiireducens DSM 23318.</title>
        <authorList>
            <person name="Poehlein A."/>
            <person name="Daniel R."/>
        </authorList>
    </citation>
    <scope>NUCLEOTIDE SEQUENCE [LARGE SCALE GENOMIC DNA]</scope>
    <source>
        <strain evidence="3 5">DSM 23318</strain>
    </source>
</reference>
<dbReference type="CDD" id="cd00093">
    <property type="entry name" value="HTH_XRE"/>
    <property type="match status" value="1"/>
</dbReference>
<evidence type="ECO:0000313" key="4">
    <source>
        <dbReference type="EMBL" id="RII35528.1"/>
    </source>
</evidence>
<dbReference type="SUPFAM" id="SSF47413">
    <property type="entry name" value="lambda repressor-like DNA-binding domains"/>
    <property type="match status" value="1"/>
</dbReference>
<dbReference type="InterPro" id="IPR001387">
    <property type="entry name" value="Cro/C1-type_HTH"/>
</dbReference>
<dbReference type="EMBL" id="MZGT01000075">
    <property type="protein sequence ID" value="OPJ58159.1"/>
    <property type="molecule type" value="Genomic_DNA"/>
</dbReference>
<dbReference type="GO" id="GO:0003700">
    <property type="term" value="F:DNA-binding transcription factor activity"/>
    <property type="evidence" value="ECO:0007669"/>
    <property type="project" value="TreeGrafter"/>
</dbReference>
<dbReference type="InterPro" id="IPR010982">
    <property type="entry name" value="Lambda_DNA-bd_dom_sf"/>
</dbReference>
<evidence type="ECO:0000259" key="2">
    <source>
        <dbReference type="PROSITE" id="PS50943"/>
    </source>
</evidence>
<proteinExistence type="predicted"/>
<feature type="domain" description="HTH cro/C1-type" evidence="2">
    <location>
        <begin position="7"/>
        <end position="61"/>
    </location>
</feature>
<dbReference type="AlphaFoldDB" id="A0A1V4IE10"/>
<dbReference type="PANTHER" id="PTHR46797:SF1">
    <property type="entry name" value="METHYLPHOSPHONATE SYNTHASE"/>
    <property type="match status" value="1"/>
</dbReference>
<dbReference type="STRING" id="225345.CLCHR_40610"/>
<evidence type="ECO:0000313" key="6">
    <source>
        <dbReference type="Proteomes" id="UP000265930"/>
    </source>
</evidence>
<dbReference type="Proteomes" id="UP000265930">
    <property type="component" value="Unassembled WGS sequence"/>
</dbReference>
<gene>
    <name evidence="3" type="ORF">CLCHR_40610</name>
    <name evidence="4" type="ORF">D2A34_10125</name>
</gene>
<evidence type="ECO:0000313" key="3">
    <source>
        <dbReference type="EMBL" id="OPJ58159.1"/>
    </source>
</evidence>
<dbReference type="PANTHER" id="PTHR46797">
    <property type="entry name" value="HTH-TYPE TRANSCRIPTIONAL REGULATOR"/>
    <property type="match status" value="1"/>
</dbReference>
<reference evidence="4 6" key="2">
    <citation type="submission" date="2018-08" db="EMBL/GenBank/DDBJ databases">
        <title>Genome of Clostridium chromiireducens C1, DSM12136.</title>
        <authorList>
            <person name="Xing M."/>
            <person name="Wei Y."/>
            <person name="Ang E.L."/>
            <person name="Zhao H."/>
            <person name="Zhang Y."/>
        </authorList>
    </citation>
    <scope>NUCLEOTIDE SEQUENCE [LARGE SCALE GENOMIC DNA]</scope>
    <source>
        <strain evidence="4 6">C1</strain>
    </source>
</reference>
<dbReference type="GO" id="GO:0005829">
    <property type="term" value="C:cytosol"/>
    <property type="evidence" value="ECO:0007669"/>
    <property type="project" value="TreeGrafter"/>
</dbReference>
<evidence type="ECO:0000313" key="5">
    <source>
        <dbReference type="Proteomes" id="UP000191056"/>
    </source>
</evidence>
<organism evidence="3 5">
    <name type="scientific">Clostridium chromiireducens</name>
    <dbReference type="NCBI Taxonomy" id="225345"/>
    <lineage>
        <taxon>Bacteria</taxon>
        <taxon>Bacillati</taxon>
        <taxon>Bacillota</taxon>
        <taxon>Clostridia</taxon>
        <taxon>Eubacteriales</taxon>
        <taxon>Clostridiaceae</taxon>
        <taxon>Clostridium</taxon>
    </lineage>
</organism>
<dbReference type="Proteomes" id="UP000191056">
    <property type="component" value="Unassembled WGS sequence"/>
</dbReference>
<dbReference type="SMART" id="SM00530">
    <property type="entry name" value="HTH_XRE"/>
    <property type="match status" value="1"/>
</dbReference>
<keyword evidence="1" id="KW-0238">DNA-binding</keyword>
<keyword evidence="5" id="KW-1185">Reference proteome</keyword>
<dbReference type="RefSeq" id="WP_079441703.1">
    <property type="nucleotide sequence ID" value="NZ_MZGT01000075.1"/>
</dbReference>
<dbReference type="GO" id="GO:0003677">
    <property type="term" value="F:DNA binding"/>
    <property type="evidence" value="ECO:0007669"/>
    <property type="project" value="UniProtKB-KW"/>
</dbReference>
<dbReference type="EMBL" id="QXDJ01000002">
    <property type="protein sequence ID" value="RII35528.1"/>
    <property type="molecule type" value="Genomic_DNA"/>
</dbReference>